<dbReference type="Gene3D" id="3.30.420.100">
    <property type="match status" value="1"/>
</dbReference>
<evidence type="ECO:0000256" key="3">
    <source>
        <dbReference type="ARBA" id="ARBA00022884"/>
    </source>
</evidence>
<name>A0A455TAP0_9GAMM</name>
<evidence type="ECO:0000256" key="7">
    <source>
        <dbReference type="HAMAP-Rule" id="MF_01337"/>
    </source>
</evidence>
<sequence length="121" mass="13725">MFVKNNKKSSRLRRALRIRRHLYRLNAIRLVIHKTSRHMYAQIVSPDSLKIIAVASTLEKVISTKVKYTGNKIAAGVVGEFIAKRAVKKGVSKISFDRSGFKYHGRVLELANAARKFGLIF</sequence>
<dbReference type="InterPro" id="IPR005484">
    <property type="entry name" value="Ribosomal_uL18_bac/plant/anim"/>
</dbReference>
<dbReference type="GO" id="GO:0022625">
    <property type="term" value="C:cytosolic large ribosomal subunit"/>
    <property type="evidence" value="ECO:0007669"/>
    <property type="project" value="TreeGrafter"/>
</dbReference>
<evidence type="ECO:0000313" key="8">
    <source>
        <dbReference type="EMBL" id="BBI01385.1"/>
    </source>
</evidence>
<protein>
    <recommendedName>
        <fullName evidence="6 7">Large ribosomal subunit protein uL18</fullName>
    </recommendedName>
</protein>
<dbReference type="InterPro" id="IPR004389">
    <property type="entry name" value="Ribosomal_uL18_bac-type"/>
</dbReference>
<comment type="subunit">
    <text evidence="7">Part of the 50S ribosomal subunit; part of the 5S rRNA/L5/L18/L25 subcomplex. Contacts the 5S and 23S rRNAs.</text>
</comment>
<dbReference type="GO" id="GO:0003735">
    <property type="term" value="F:structural constituent of ribosome"/>
    <property type="evidence" value="ECO:0007669"/>
    <property type="project" value="InterPro"/>
</dbReference>
<dbReference type="Pfam" id="PF00861">
    <property type="entry name" value="Ribosomal_L18p"/>
    <property type="match status" value="1"/>
</dbReference>
<dbReference type="PANTHER" id="PTHR12899:SF3">
    <property type="entry name" value="LARGE RIBOSOMAL SUBUNIT PROTEIN UL18M"/>
    <property type="match status" value="1"/>
</dbReference>
<keyword evidence="3 7" id="KW-0694">RNA-binding</keyword>
<organism evidence="8 9">
    <name type="scientific">Buchnera aphidicola</name>
    <name type="common">Nipponaphis monzeni</name>
    <dbReference type="NCBI Taxonomy" id="2495405"/>
    <lineage>
        <taxon>Bacteria</taxon>
        <taxon>Pseudomonadati</taxon>
        <taxon>Pseudomonadota</taxon>
        <taxon>Gammaproteobacteria</taxon>
        <taxon>Enterobacterales</taxon>
        <taxon>Erwiniaceae</taxon>
        <taxon>Buchnera</taxon>
    </lineage>
</organism>
<dbReference type="GO" id="GO:0008097">
    <property type="term" value="F:5S rRNA binding"/>
    <property type="evidence" value="ECO:0007669"/>
    <property type="project" value="TreeGrafter"/>
</dbReference>
<dbReference type="PANTHER" id="PTHR12899">
    <property type="entry name" value="39S RIBOSOMAL PROTEIN L18, MITOCHONDRIAL"/>
    <property type="match status" value="1"/>
</dbReference>
<dbReference type="InterPro" id="IPR057268">
    <property type="entry name" value="Ribosomal_L18"/>
</dbReference>
<dbReference type="AlphaFoldDB" id="A0A455TAP0"/>
<dbReference type="GO" id="GO:0006412">
    <property type="term" value="P:translation"/>
    <property type="evidence" value="ECO:0007669"/>
    <property type="project" value="UniProtKB-UniRule"/>
</dbReference>
<evidence type="ECO:0000313" key="9">
    <source>
        <dbReference type="Proteomes" id="UP000317544"/>
    </source>
</evidence>
<gene>
    <name evidence="7 8" type="primary">rplR</name>
    <name evidence="8" type="ORF">BUCNMO_382</name>
</gene>
<keyword evidence="4 7" id="KW-0689">Ribosomal protein</keyword>
<accession>A0A455TAP0</accession>
<evidence type="ECO:0000256" key="4">
    <source>
        <dbReference type="ARBA" id="ARBA00022980"/>
    </source>
</evidence>
<reference evidence="8 9" key="1">
    <citation type="journal article" date="2019" name="Proc. Natl. Acad. Sci. U.S.A.">
        <title>Exaggeration and cooption of innate immunity for social defense.</title>
        <authorList>
            <person name="Kutsukake M."/>
            <person name="Moriyama M."/>
            <person name="Shigenobu S."/>
            <person name="Meng X.-Y."/>
            <person name="Nikoh N."/>
            <person name="Noda C."/>
            <person name="Kobayashi S."/>
            <person name="Fukatsu T."/>
        </authorList>
    </citation>
    <scope>NUCLEOTIDE SEQUENCE [LARGE SCALE GENOMIC DNA]</scope>
    <source>
        <strain evidence="8 9">Nmo</strain>
    </source>
</reference>
<comment type="function">
    <text evidence="7">This is one of the proteins that bind and probably mediate the attachment of the 5S RNA into the large ribosomal subunit, where it forms part of the central protuberance.</text>
</comment>
<keyword evidence="2 7" id="KW-0699">rRNA-binding</keyword>
<proteinExistence type="inferred from homology"/>
<evidence type="ECO:0000256" key="2">
    <source>
        <dbReference type="ARBA" id="ARBA00022730"/>
    </source>
</evidence>
<keyword evidence="9" id="KW-1185">Reference proteome</keyword>
<dbReference type="CDD" id="cd00432">
    <property type="entry name" value="Ribosomal_L18_L5e"/>
    <property type="match status" value="1"/>
</dbReference>
<evidence type="ECO:0000256" key="1">
    <source>
        <dbReference type="ARBA" id="ARBA00007116"/>
    </source>
</evidence>
<dbReference type="EMBL" id="AP019379">
    <property type="protein sequence ID" value="BBI01385.1"/>
    <property type="molecule type" value="Genomic_DNA"/>
</dbReference>
<evidence type="ECO:0000256" key="6">
    <source>
        <dbReference type="ARBA" id="ARBA00035197"/>
    </source>
</evidence>
<dbReference type="FunFam" id="3.30.420.100:FF:000001">
    <property type="entry name" value="50S ribosomal protein L18"/>
    <property type="match status" value="1"/>
</dbReference>
<dbReference type="Proteomes" id="UP000317544">
    <property type="component" value="Chromosome"/>
</dbReference>
<dbReference type="NCBIfam" id="TIGR00060">
    <property type="entry name" value="L18_bact"/>
    <property type="match status" value="1"/>
</dbReference>
<keyword evidence="5 7" id="KW-0687">Ribonucleoprotein</keyword>
<dbReference type="SUPFAM" id="SSF53137">
    <property type="entry name" value="Translational machinery components"/>
    <property type="match status" value="1"/>
</dbReference>
<dbReference type="HAMAP" id="MF_01337_B">
    <property type="entry name" value="Ribosomal_uL18_B"/>
    <property type="match status" value="1"/>
</dbReference>
<comment type="similarity">
    <text evidence="1 7">Belongs to the universal ribosomal protein uL18 family.</text>
</comment>
<dbReference type="OrthoDB" id="9810939at2"/>
<evidence type="ECO:0000256" key="5">
    <source>
        <dbReference type="ARBA" id="ARBA00023274"/>
    </source>
</evidence>